<dbReference type="SMART" id="SM00355">
    <property type="entry name" value="ZnF_C2H2"/>
    <property type="match status" value="3"/>
</dbReference>
<evidence type="ECO:0000313" key="3">
    <source>
        <dbReference type="Proteomes" id="UP000494165"/>
    </source>
</evidence>
<feature type="domain" description="C2H2-type" evidence="1">
    <location>
        <begin position="168"/>
        <end position="192"/>
    </location>
</feature>
<comment type="caution">
    <text evidence="2">The sequence shown here is derived from an EMBL/GenBank/DDBJ whole genome shotgun (WGS) entry which is preliminary data.</text>
</comment>
<dbReference type="InterPro" id="IPR013087">
    <property type="entry name" value="Znf_C2H2_type"/>
</dbReference>
<evidence type="ECO:0000259" key="1">
    <source>
        <dbReference type="PROSITE" id="PS00028"/>
    </source>
</evidence>
<dbReference type="AlphaFoldDB" id="A0A8S1DD12"/>
<evidence type="ECO:0000313" key="2">
    <source>
        <dbReference type="EMBL" id="CAB3379096.1"/>
    </source>
</evidence>
<dbReference type="PROSITE" id="PS00028">
    <property type="entry name" value="ZINC_FINGER_C2H2_1"/>
    <property type="match status" value="1"/>
</dbReference>
<proteinExistence type="predicted"/>
<protein>
    <recommendedName>
        <fullName evidence="1">C2H2-type domain-containing protein</fullName>
    </recommendedName>
</protein>
<accession>A0A8S1DD12</accession>
<dbReference type="Proteomes" id="UP000494165">
    <property type="component" value="Unassembled WGS sequence"/>
</dbReference>
<dbReference type="EMBL" id="CADEPI010000178">
    <property type="protein sequence ID" value="CAB3379096.1"/>
    <property type="molecule type" value="Genomic_DNA"/>
</dbReference>
<sequence length="240" mass="28534">MDRTRRRVEKTGIQKPLCRLCECPTSDGHVLASQVDRFKLRKWAMKVMNLTERDENLPEVVGEDALICYFCIWQAEFGDESGDEAVAWWPKNLDLNKNARVLRENYSVGDVEQCWVQLEEIDLAEYEKELAKKPKKKTYRSGVCFYCGIGYMDLMQHVKVMHKEAIKCEILGCRTFFHTVEEKERHMQKNFHGGSRKIRCNNCETVKLYSTLQLWRRHMRFNHPELYWWHAKSTSYPSRK</sequence>
<gene>
    <name evidence="2" type="ORF">CLODIP_2_CD09434</name>
</gene>
<organism evidence="2 3">
    <name type="scientific">Cloeon dipterum</name>
    <dbReference type="NCBI Taxonomy" id="197152"/>
    <lineage>
        <taxon>Eukaryota</taxon>
        <taxon>Metazoa</taxon>
        <taxon>Ecdysozoa</taxon>
        <taxon>Arthropoda</taxon>
        <taxon>Hexapoda</taxon>
        <taxon>Insecta</taxon>
        <taxon>Pterygota</taxon>
        <taxon>Palaeoptera</taxon>
        <taxon>Ephemeroptera</taxon>
        <taxon>Pisciforma</taxon>
        <taxon>Baetidae</taxon>
        <taxon>Cloeon</taxon>
    </lineage>
</organism>
<reference evidence="2 3" key="1">
    <citation type="submission" date="2020-04" db="EMBL/GenBank/DDBJ databases">
        <authorList>
            <person name="Alioto T."/>
            <person name="Alioto T."/>
            <person name="Gomez Garrido J."/>
        </authorList>
    </citation>
    <scope>NUCLEOTIDE SEQUENCE [LARGE SCALE GENOMIC DNA]</scope>
</reference>
<name>A0A8S1DD12_9INSE</name>
<keyword evidence="3" id="KW-1185">Reference proteome</keyword>